<dbReference type="InParanoid" id="A0A1Y2EWH5"/>
<dbReference type="AlphaFoldDB" id="A0A1Y2EWH5"/>
<sequence length="292" mass="31956">MTDQALSAPQQSTAHGKRSGAARRKLRQERQALLDAQFANLEIHPEEPPRLPPELQLRIIQVGAELPQPLEPSSAESRDRRALLRQASLVCSLWRTEAQRLLWEAPCLMSDKGIISFLSSAGARSVHHLVFSTTDNWKAQPAGRYTALDGSLVERVIESFNRSQDIKHQGSVRPRPTPLLRAKAGSPDLPRTGITIIFSPSPTPFPLAVPFHPPLLRLAVVHFPQSPPAELVVSLLSAVEIAAGLEVVTIQAHATRAHLALRDPPYVLKTQASSPQIRLKLVPPPPPSHPSS</sequence>
<proteinExistence type="predicted"/>
<accession>A0A1Y2EWH5</accession>
<dbReference type="Proteomes" id="UP000193467">
    <property type="component" value="Unassembled WGS sequence"/>
</dbReference>
<feature type="region of interest" description="Disordered" evidence="1">
    <location>
        <begin position="1"/>
        <end position="26"/>
    </location>
</feature>
<dbReference type="EMBL" id="MCGR01000036">
    <property type="protein sequence ID" value="ORY75951.1"/>
    <property type="molecule type" value="Genomic_DNA"/>
</dbReference>
<reference evidence="2 3" key="1">
    <citation type="submission" date="2016-07" db="EMBL/GenBank/DDBJ databases">
        <title>Pervasive Adenine N6-methylation of Active Genes in Fungi.</title>
        <authorList>
            <consortium name="DOE Joint Genome Institute"/>
            <person name="Mondo S.J."/>
            <person name="Dannebaum R.O."/>
            <person name="Kuo R.C."/>
            <person name="Labutti K."/>
            <person name="Haridas S."/>
            <person name="Kuo A."/>
            <person name="Salamov A."/>
            <person name="Ahrendt S.R."/>
            <person name="Lipzen A."/>
            <person name="Sullivan W."/>
            <person name="Andreopoulos W.B."/>
            <person name="Clum A."/>
            <person name="Lindquist E."/>
            <person name="Daum C."/>
            <person name="Ramamoorthy G.K."/>
            <person name="Gryganskyi A."/>
            <person name="Culley D."/>
            <person name="Magnuson J.K."/>
            <person name="James T.Y."/>
            <person name="O'Malley M.A."/>
            <person name="Stajich J.E."/>
            <person name="Spatafora J.W."/>
            <person name="Visel A."/>
            <person name="Grigoriev I.V."/>
        </authorList>
    </citation>
    <scope>NUCLEOTIDE SEQUENCE [LARGE SCALE GENOMIC DNA]</scope>
    <source>
        <strain evidence="2 3">62-1032</strain>
    </source>
</reference>
<gene>
    <name evidence="2" type="ORF">BCR35DRAFT_332947</name>
</gene>
<evidence type="ECO:0000256" key="1">
    <source>
        <dbReference type="SAM" id="MobiDB-lite"/>
    </source>
</evidence>
<name>A0A1Y2EWH5_9BASI</name>
<feature type="compositionally biased region" description="Polar residues" evidence="1">
    <location>
        <begin position="1"/>
        <end position="14"/>
    </location>
</feature>
<evidence type="ECO:0000313" key="3">
    <source>
        <dbReference type="Proteomes" id="UP000193467"/>
    </source>
</evidence>
<feature type="compositionally biased region" description="Basic residues" evidence="1">
    <location>
        <begin position="15"/>
        <end position="26"/>
    </location>
</feature>
<feature type="region of interest" description="Disordered" evidence="1">
    <location>
        <begin position="166"/>
        <end position="187"/>
    </location>
</feature>
<comment type="caution">
    <text evidence="2">The sequence shown here is derived from an EMBL/GenBank/DDBJ whole genome shotgun (WGS) entry which is preliminary data.</text>
</comment>
<protein>
    <submittedName>
        <fullName evidence="2">Uncharacterized protein</fullName>
    </submittedName>
</protein>
<keyword evidence="3" id="KW-1185">Reference proteome</keyword>
<organism evidence="2 3">
    <name type="scientific">Leucosporidium creatinivorum</name>
    <dbReference type="NCBI Taxonomy" id="106004"/>
    <lineage>
        <taxon>Eukaryota</taxon>
        <taxon>Fungi</taxon>
        <taxon>Dikarya</taxon>
        <taxon>Basidiomycota</taxon>
        <taxon>Pucciniomycotina</taxon>
        <taxon>Microbotryomycetes</taxon>
        <taxon>Leucosporidiales</taxon>
        <taxon>Leucosporidium</taxon>
    </lineage>
</organism>
<dbReference type="OrthoDB" id="2533572at2759"/>
<evidence type="ECO:0000313" key="2">
    <source>
        <dbReference type="EMBL" id="ORY75951.1"/>
    </source>
</evidence>